<dbReference type="EMBL" id="JBIAMT010000005">
    <property type="protein sequence ID" value="MFF0499972.1"/>
    <property type="molecule type" value="Genomic_DNA"/>
</dbReference>
<dbReference type="RefSeq" id="WP_194805494.1">
    <property type="nucleotide sequence ID" value="NZ_JBIAMT010000005.1"/>
</dbReference>
<keyword evidence="2" id="KW-1185">Reference proteome</keyword>
<gene>
    <name evidence="1" type="ORF">ACFYU5_26465</name>
</gene>
<evidence type="ECO:0000313" key="1">
    <source>
        <dbReference type="EMBL" id="MFF0499972.1"/>
    </source>
</evidence>
<evidence type="ECO:0000313" key="2">
    <source>
        <dbReference type="Proteomes" id="UP001601442"/>
    </source>
</evidence>
<sequence>MPEMTFDIRWPDGNVQSCYSPSLVIHDHLTAGADYPIDEFLQRVSTALTVAAERVKEKFGFYCTSAMQTLEAIESAAAQTLTETGTVRVLSMNPSSVPAATPGGKS</sequence>
<dbReference type="NCBIfam" id="TIGR04042">
    <property type="entry name" value="MSMEG_0570_fam"/>
    <property type="match status" value="1"/>
</dbReference>
<organism evidence="1 2">
    <name type="scientific">Nocardia aobensis</name>
    <dbReference type="NCBI Taxonomy" id="257277"/>
    <lineage>
        <taxon>Bacteria</taxon>
        <taxon>Bacillati</taxon>
        <taxon>Actinomycetota</taxon>
        <taxon>Actinomycetes</taxon>
        <taxon>Mycobacteriales</taxon>
        <taxon>Nocardiaceae</taxon>
        <taxon>Nocardia</taxon>
    </lineage>
</organism>
<accession>A0ABW6PA16</accession>
<protein>
    <submittedName>
        <fullName evidence="1">MSMEG_0570 family nitrogen starvation response protein</fullName>
    </submittedName>
</protein>
<comment type="caution">
    <text evidence="1">The sequence shown here is derived from an EMBL/GenBank/DDBJ whole genome shotgun (WGS) entry which is preliminary data.</text>
</comment>
<reference evidence="1 2" key="1">
    <citation type="submission" date="2024-10" db="EMBL/GenBank/DDBJ databases">
        <title>The Natural Products Discovery Center: Release of the First 8490 Sequenced Strains for Exploring Actinobacteria Biosynthetic Diversity.</title>
        <authorList>
            <person name="Kalkreuter E."/>
            <person name="Kautsar S.A."/>
            <person name="Yang D."/>
            <person name="Bader C.D."/>
            <person name="Teijaro C.N."/>
            <person name="Fluegel L."/>
            <person name="Davis C.M."/>
            <person name="Simpson J.R."/>
            <person name="Lauterbach L."/>
            <person name="Steele A.D."/>
            <person name="Gui C."/>
            <person name="Meng S."/>
            <person name="Li G."/>
            <person name="Viehrig K."/>
            <person name="Ye F."/>
            <person name="Su P."/>
            <person name="Kiefer A.F."/>
            <person name="Nichols A."/>
            <person name="Cepeda A.J."/>
            <person name="Yan W."/>
            <person name="Fan B."/>
            <person name="Jiang Y."/>
            <person name="Adhikari A."/>
            <person name="Zheng C.-J."/>
            <person name="Schuster L."/>
            <person name="Cowan T.M."/>
            <person name="Smanski M.J."/>
            <person name="Chevrette M.G."/>
            <person name="De Carvalho L.P.S."/>
            <person name="Shen B."/>
        </authorList>
    </citation>
    <scope>NUCLEOTIDE SEQUENCE [LARGE SCALE GENOMIC DNA]</scope>
    <source>
        <strain evidence="1 2">NPDC004119</strain>
    </source>
</reference>
<dbReference type="InterPro" id="IPR023846">
    <property type="entry name" value="CHP04042_MSMEG0570"/>
</dbReference>
<dbReference type="Proteomes" id="UP001601442">
    <property type="component" value="Unassembled WGS sequence"/>
</dbReference>
<name>A0ABW6PA16_9NOCA</name>
<proteinExistence type="predicted"/>